<dbReference type="InterPro" id="IPR005801">
    <property type="entry name" value="ADC_synthase"/>
</dbReference>
<dbReference type="EMBL" id="LT629749">
    <property type="protein sequence ID" value="SDT30324.1"/>
    <property type="molecule type" value="Genomic_DNA"/>
</dbReference>
<dbReference type="InterPro" id="IPR015890">
    <property type="entry name" value="Chorismate_C"/>
</dbReference>
<dbReference type="InterPro" id="IPR004561">
    <property type="entry name" value="IsoChor_synthase"/>
</dbReference>
<evidence type="ECO:0000256" key="6">
    <source>
        <dbReference type="SAM" id="MobiDB-lite"/>
    </source>
</evidence>
<gene>
    <name evidence="8" type="ORF">SAMN04488543_3629</name>
</gene>
<feature type="region of interest" description="Disordered" evidence="6">
    <location>
        <begin position="1"/>
        <end position="22"/>
    </location>
</feature>
<keyword evidence="9" id="KW-1185">Reference proteome</keyword>
<dbReference type="PANTHER" id="PTHR42839">
    <property type="entry name" value="ISOCHORISMATE SYNTHASE ENTC"/>
    <property type="match status" value="1"/>
</dbReference>
<proteinExistence type="inferred from homology"/>
<name>A0A1H1Z9A1_9ACTN</name>
<feature type="compositionally biased region" description="Basic and acidic residues" evidence="6">
    <location>
        <begin position="1"/>
        <end position="10"/>
    </location>
</feature>
<dbReference type="GO" id="GO:0008909">
    <property type="term" value="F:isochorismate synthase activity"/>
    <property type="evidence" value="ECO:0007669"/>
    <property type="project" value="UniProtKB-EC"/>
</dbReference>
<keyword evidence="4" id="KW-0413">Isomerase</keyword>
<comment type="catalytic activity">
    <reaction evidence="1">
        <text>chorismate = isochorismate</text>
        <dbReference type="Rhea" id="RHEA:18985"/>
        <dbReference type="ChEBI" id="CHEBI:29748"/>
        <dbReference type="ChEBI" id="CHEBI:29780"/>
        <dbReference type="EC" id="5.4.4.2"/>
    </reaction>
</comment>
<dbReference type="Pfam" id="PF00425">
    <property type="entry name" value="Chorismate_bind"/>
    <property type="match status" value="1"/>
</dbReference>
<feature type="region of interest" description="Disordered" evidence="6">
    <location>
        <begin position="133"/>
        <end position="152"/>
    </location>
</feature>
<comment type="similarity">
    <text evidence="2">Belongs to the isochorismate synthase family.</text>
</comment>
<sequence>MIETDAERYGRSAGPTPPPLHVSTVEIADPGPLEALLPRDGALAWVRRGDGMVAWGEVDRYKPTSISDAEEWWSGLSRDVVVSAELADAPVGAGLVAFGSFVFDPDSAGRSALVVPRTVVGRRDGRAWLTRISAGPETAPGPVPTPTEPPRAPTGLRWSEGALSPPAWQHAVGQAVRRIGTGALDKVVLARDVVATADDEIDPRWLVARLADRYASCWTYLVDGLVGATPEMLVRREGGLVTSRVLAGTIRRSAAGGADLQLGAALARSSKDLEEHEYAVASVARALAPFCSGIHVPDAPYVLELPNVLHLATDVTAVARPGASALGLAAALHPSAAVCGTPTDVARALIPALEHLDRERYAGPVGWVDGRGDGEWAIALRCGQVEETDPRRIRLFAGCGIVAGSDPEAELAESVAKLLPMREALGGAVGPPPP</sequence>
<evidence type="ECO:0000256" key="5">
    <source>
        <dbReference type="ARBA" id="ARBA00041564"/>
    </source>
</evidence>
<evidence type="ECO:0000256" key="1">
    <source>
        <dbReference type="ARBA" id="ARBA00000799"/>
    </source>
</evidence>
<accession>A0A1H1Z9A1</accession>
<evidence type="ECO:0000256" key="4">
    <source>
        <dbReference type="ARBA" id="ARBA00023235"/>
    </source>
</evidence>
<dbReference type="NCBIfam" id="TIGR00543">
    <property type="entry name" value="isochor_syn"/>
    <property type="match status" value="1"/>
</dbReference>
<dbReference type="EC" id="5.4.4.2" evidence="3"/>
<dbReference type="STRING" id="546871.SAMN04488543_3629"/>
<dbReference type="PANTHER" id="PTHR42839:SF2">
    <property type="entry name" value="ISOCHORISMATE SYNTHASE ENTC"/>
    <property type="match status" value="1"/>
</dbReference>
<evidence type="ECO:0000259" key="7">
    <source>
        <dbReference type="Pfam" id="PF00425"/>
    </source>
</evidence>
<protein>
    <recommendedName>
        <fullName evidence="3">isochorismate synthase</fullName>
        <ecNumber evidence="3">5.4.4.2</ecNumber>
    </recommendedName>
    <alternativeName>
        <fullName evidence="5">Isochorismate mutase</fullName>
    </alternativeName>
</protein>
<feature type="domain" description="Chorismate-utilising enzyme C-terminal" evidence="7">
    <location>
        <begin position="166"/>
        <end position="417"/>
    </location>
</feature>
<evidence type="ECO:0000256" key="3">
    <source>
        <dbReference type="ARBA" id="ARBA00012824"/>
    </source>
</evidence>
<feature type="compositionally biased region" description="Pro residues" evidence="6">
    <location>
        <begin position="139"/>
        <end position="152"/>
    </location>
</feature>
<dbReference type="SUPFAM" id="SSF56322">
    <property type="entry name" value="ADC synthase"/>
    <property type="match status" value="1"/>
</dbReference>
<dbReference type="AlphaFoldDB" id="A0A1H1Z9A1"/>
<evidence type="ECO:0000313" key="9">
    <source>
        <dbReference type="Proteomes" id="UP000199092"/>
    </source>
</evidence>
<dbReference type="Gene3D" id="3.60.120.10">
    <property type="entry name" value="Anthranilate synthase"/>
    <property type="match status" value="1"/>
</dbReference>
<reference evidence="8 9" key="1">
    <citation type="submission" date="2016-10" db="EMBL/GenBank/DDBJ databases">
        <authorList>
            <person name="de Groot N.N."/>
        </authorList>
    </citation>
    <scope>NUCLEOTIDE SEQUENCE [LARGE SCALE GENOMIC DNA]</scope>
    <source>
        <strain evidence="8 9">DSM 21741</strain>
    </source>
</reference>
<organism evidence="8 9">
    <name type="scientific">Friedmanniella luteola</name>
    <dbReference type="NCBI Taxonomy" id="546871"/>
    <lineage>
        <taxon>Bacteria</taxon>
        <taxon>Bacillati</taxon>
        <taxon>Actinomycetota</taxon>
        <taxon>Actinomycetes</taxon>
        <taxon>Propionibacteriales</taxon>
        <taxon>Nocardioidaceae</taxon>
        <taxon>Friedmanniella</taxon>
    </lineage>
</organism>
<dbReference type="RefSeq" id="WP_342587377.1">
    <property type="nucleotide sequence ID" value="NZ_LT629749.1"/>
</dbReference>
<evidence type="ECO:0000256" key="2">
    <source>
        <dbReference type="ARBA" id="ARBA00005297"/>
    </source>
</evidence>
<dbReference type="Proteomes" id="UP000199092">
    <property type="component" value="Chromosome I"/>
</dbReference>
<evidence type="ECO:0000313" key="8">
    <source>
        <dbReference type="EMBL" id="SDT30324.1"/>
    </source>
</evidence>